<accession>A0ACD4ZDP6</accession>
<protein>
    <submittedName>
        <fullName evidence="1">Uncharacterized protein</fullName>
    </submittedName>
</protein>
<name>A0ACD4ZDP6_9ACTN</name>
<evidence type="ECO:0000313" key="1">
    <source>
        <dbReference type="EMBL" id="WSB96432.1"/>
    </source>
</evidence>
<sequence>MPRTHRAVPPQGTVWTGAPAPSQLLQAGCLLAVAFGFPMYLMANTGNPVLIVLIFLITIGLIHAALKGTQAAWFAELFKTNTRTSGASLGYQIAASVAGFAPFLAVLLAESFGWSGPAGFYVVIGLIGLLGVATTNETWGPRERAAAETAATKGRPSAVPQPRGADAVEDKAGEKSGDKTSETESARRF</sequence>
<dbReference type="EMBL" id="CP109109">
    <property type="protein sequence ID" value="WSB96432.1"/>
    <property type="molecule type" value="Genomic_DNA"/>
</dbReference>
<reference evidence="1" key="1">
    <citation type="submission" date="2022-10" db="EMBL/GenBank/DDBJ databases">
        <title>The complete genomes of actinobacterial strains from the NBC collection.</title>
        <authorList>
            <person name="Joergensen T.S."/>
            <person name="Alvarez Arevalo M."/>
            <person name="Sterndorff E.B."/>
            <person name="Faurdal D."/>
            <person name="Vuksanovic O."/>
            <person name="Mourched A.-S."/>
            <person name="Charusanti P."/>
            <person name="Shaw S."/>
            <person name="Blin K."/>
            <person name="Weber T."/>
        </authorList>
    </citation>
    <scope>NUCLEOTIDE SEQUENCE</scope>
    <source>
        <strain evidence="1">NBC 01771</strain>
    </source>
</reference>
<gene>
    <name evidence="1" type="ORF">OG835_05090</name>
</gene>
<dbReference type="Proteomes" id="UP001348369">
    <property type="component" value="Chromosome"/>
</dbReference>
<proteinExistence type="predicted"/>
<evidence type="ECO:0000313" key="2">
    <source>
        <dbReference type="Proteomes" id="UP001348369"/>
    </source>
</evidence>
<keyword evidence="2" id="KW-1185">Reference proteome</keyword>
<organism evidence="1 2">
    <name type="scientific">Streptomyces scopuliridis</name>
    <dbReference type="NCBI Taxonomy" id="452529"/>
    <lineage>
        <taxon>Bacteria</taxon>
        <taxon>Bacillati</taxon>
        <taxon>Actinomycetota</taxon>
        <taxon>Actinomycetes</taxon>
        <taxon>Kitasatosporales</taxon>
        <taxon>Streptomycetaceae</taxon>
        <taxon>Streptomyces</taxon>
    </lineage>
</organism>